<organism evidence="1">
    <name type="scientific">Trypanosoma vivax (strain Y486)</name>
    <dbReference type="NCBI Taxonomy" id="1055687"/>
    <lineage>
        <taxon>Eukaryota</taxon>
        <taxon>Discoba</taxon>
        <taxon>Euglenozoa</taxon>
        <taxon>Kinetoplastea</taxon>
        <taxon>Metakinetoplastina</taxon>
        <taxon>Trypanosomatida</taxon>
        <taxon>Trypanosomatidae</taxon>
        <taxon>Trypanosoma</taxon>
        <taxon>Duttonella</taxon>
    </lineage>
</organism>
<proteinExistence type="predicted"/>
<dbReference type="EMBL" id="HE573026">
    <property type="protein sequence ID" value="CCC51231.1"/>
    <property type="molecule type" value="Genomic_DNA"/>
</dbReference>
<name>G0U5T0_TRYVY</name>
<reference evidence="1" key="1">
    <citation type="journal article" date="2012" name="Proc. Natl. Acad. Sci. U.S.A.">
        <title>Antigenic diversity is generated by distinct evolutionary mechanisms in African trypanosome species.</title>
        <authorList>
            <person name="Jackson A.P."/>
            <person name="Berry A."/>
            <person name="Aslett M."/>
            <person name="Allison H.C."/>
            <person name="Burton P."/>
            <person name="Vavrova-Anderson J."/>
            <person name="Brown R."/>
            <person name="Browne H."/>
            <person name="Corton N."/>
            <person name="Hauser H."/>
            <person name="Gamble J."/>
            <person name="Gilderthorp R."/>
            <person name="Marcello L."/>
            <person name="McQuillan J."/>
            <person name="Otto T.D."/>
            <person name="Quail M.A."/>
            <person name="Sanders M.J."/>
            <person name="van Tonder A."/>
            <person name="Ginger M.L."/>
            <person name="Field M.C."/>
            <person name="Barry J.D."/>
            <person name="Hertz-Fowler C."/>
            <person name="Berriman M."/>
        </authorList>
    </citation>
    <scope>NUCLEOTIDE SEQUENCE</scope>
    <source>
        <strain evidence="1">Y486</strain>
    </source>
</reference>
<protein>
    <submittedName>
        <fullName evidence="1">Uncharacterized protein</fullName>
    </submittedName>
</protein>
<dbReference type="OMA" id="CARWCTE"/>
<dbReference type="AlphaFoldDB" id="G0U5T0"/>
<accession>G0U5T0</accession>
<sequence>MKKYEFTAKQSGRKTVLRGRREARALTAEVFTRTIVQLVRSHQIHTVELRLPTESVCSQAVAGPSLVVVEALLVSALMWEHGTCVGAPTDRSASFSGENGSTLTYHITFRMPSTALTEKTQGRSSVISSDAGSPLAQLTSQWCAELQQRLAVCSSLAGLPVHLRVSLLPYVPQLSWDRDRDGLLGAVHSTTMVSVITESDTSDGNTVPPGGQIEVAVLLNAAIPLGPLAEKHTAVLFLYAVDGNVCFSQTLQNLRSRGAKKHKREWSTDIRMEGAAAAHVAEPSLFFLMKRFTEECFMPTICWDVLQSSALPCDGPHDICGLREHMGCSLYLQGALDARRVKSITIIVDTSLDVWHAVLSPLVQHGAANVTGSHLTPQHLRAKIVSTVEAALSRLVAENADYFACNSTIVDHRERTDAACRTLEKEEGVRGQTWAALVQSIADSLSQIVRSSQNPTFVGEVHRLLRSFQETNNYTCAGHPQASQDERGAILPTADSVATMLRWAVETRLMET</sequence>
<evidence type="ECO:0000313" key="1">
    <source>
        <dbReference type="EMBL" id="CCC51231.1"/>
    </source>
</evidence>
<dbReference type="VEuPathDB" id="TriTrypDB:TvY486_1002840"/>
<gene>
    <name evidence="1" type="ORF">TVY486_1002840</name>
</gene>